<dbReference type="Proteomes" id="UP000001073">
    <property type="component" value="Chromosome 15"/>
</dbReference>
<feature type="region of interest" description="Disordered" evidence="1">
    <location>
        <begin position="1439"/>
        <end position="1526"/>
    </location>
</feature>
<evidence type="ECO:0000313" key="3">
    <source>
        <dbReference type="Ensembl" id="ENSNLEP00000023932.2"/>
    </source>
</evidence>
<dbReference type="EMBL" id="ADFV01113303">
    <property type="status" value="NOT_ANNOTATED_CDS"/>
    <property type="molecule type" value="Genomic_DNA"/>
</dbReference>
<feature type="region of interest" description="Disordered" evidence="1">
    <location>
        <begin position="616"/>
        <end position="639"/>
    </location>
</feature>
<feature type="region of interest" description="Disordered" evidence="1">
    <location>
        <begin position="1635"/>
        <end position="1657"/>
    </location>
</feature>
<feature type="compositionally biased region" description="Polar residues" evidence="1">
    <location>
        <begin position="1442"/>
        <end position="1461"/>
    </location>
</feature>
<evidence type="ECO:0000256" key="1">
    <source>
        <dbReference type="SAM" id="MobiDB-lite"/>
    </source>
</evidence>
<keyword evidence="2" id="KW-0472">Membrane</keyword>
<feature type="compositionally biased region" description="Low complexity" evidence="1">
    <location>
        <begin position="1748"/>
        <end position="1765"/>
    </location>
</feature>
<dbReference type="FunCoup" id="M3ZB45">
    <property type="interactions" value="62"/>
</dbReference>
<dbReference type="eggNOG" id="ENOG502QU24">
    <property type="taxonomic scope" value="Eukaryota"/>
</dbReference>
<feature type="compositionally biased region" description="Polar residues" evidence="1">
    <location>
        <begin position="1516"/>
        <end position="1525"/>
    </location>
</feature>
<dbReference type="PANTHER" id="PTHR21590">
    <property type="entry name" value="SEA DOMAIN-CONTAINING PROTEIN"/>
    <property type="match status" value="1"/>
</dbReference>
<organism evidence="3 4">
    <name type="scientific">Nomascus leucogenys</name>
    <name type="common">Northern white-cheeked gibbon</name>
    <name type="synonym">Hylobates leucogenys</name>
    <dbReference type="NCBI Taxonomy" id="61853"/>
    <lineage>
        <taxon>Eukaryota</taxon>
        <taxon>Metazoa</taxon>
        <taxon>Chordata</taxon>
        <taxon>Craniata</taxon>
        <taxon>Vertebrata</taxon>
        <taxon>Euteleostomi</taxon>
        <taxon>Mammalia</taxon>
        <taxon>Eutheria</taxon>
        <taxon>Euarchontoglires</taxon>
        <taxon>Primates</taxon>
        <taxon>Haplorrhini</taxon>
        <taxon>Catarrhini</taxon>
        <taxon>Hylobatidae</taxon>
        <taxon>Nomascus</taxon>
    </lineage>
</organism>
<feature type="compositionally biased region" description="Basic and acidic residues" evidence="1">
    <location>
        <begin position="1495"/>
        <end position="1504"/>
    </location>
</feature>
<dbReference type="EMBL" id="ADFV01113299">
    <property type="status" value="NOT_ANNOTATED_CDS"/>
    <property type="molecule type" value="Genomic_DNA"/>
</dbReference>
<feature type="region of interest" description="Disordered" evidence="1">
    <location>
        <begin position="137"/>
        <end position="158"/>
    </location>
</feature>
<dbReference type="OMA" id="XVPLPGY"/>
<protein>
    <submittedName>
        <fullName evidence="3">KIAA1549 like</fullName>
    </submittedName>
</protein>
<proteinExistence type="predicted"/>
<reference evidence="3" key="2">
    <citation type="submission" date="2025-08" db="UniProtKB">
        <authorList>
            <consortium name="Ensembl"/>
        </authorList>
    </citation>
    <scope>IDENTIFICATION</scope>
</reference>
<dbReference type="EMBL" id="ADFV01113300">
    <property type="status" value="NOT_ANNOTATED_CDS"/>
    <property type="molecule type" value="Genomic_DNA"/>
</dbReference>
<dbReference type="Ensembl" id="ENSNLET00000032303.2">
    <property type="protein sequence ID" value="ENSNLEP00000023932.2"/>
    <property type="gene ID" value="ENSNLEG00000026545.2"/>
</dbReference>
<reference evidence="3 4" key="1">
    <citation type="submission" date="2012-10" db="EMBL/GenBank/DDBJ databases">
        <authorList>
            <consortium name="Gibbon Genome Sequencing Consortium"/>
        </authorList>
    </citation>
    <scope>NUCLEOTIDE SEQUENCE [LARGE SCALE GENOMIC DNA]</scope>
</reference>
<keyword evidence="2" id="KW-0812">Transmembrane</keyword>
<gene>
    <name evidence="3" type="primary">KIAA1549L</name>
</gene>
<sequence length="1828" mass="196896">MDHTPSQNAQDLIGIPHLGVSGSSTKWHSKLSPTEGPHSAGSSTPGFLSPMAELSHSSPPPPALGSLLQLPDGSPSWSMLEVASGPASTQQIKAGVPGRVRNGVSLPTFKNTETATHEAEPPLFQTAESGAVEMTSRKLASATANDSANPLHLSAAPENSRGPALLAEHTSSLVPSPLHITTLGQEQAILSGAVPASPSTGTADFPSILTFLQPTENHASPSPVPEMPTLPAEGSDGSPPATRDLLLSSKVPNLLSTSWTFPQWKKDSVTAILEKNEEANVTIPLQAFPRKEVLSLHTVNGFVSDFSTSRVSSPIITAPRTNPLPSGSPLPSILSIQATQTVFPSLGFSSTKPEAYTAAVDHSGLPASASKQVRASPSSMDVYDSSTIGDMKKPATTGVFWSSLSAETGSLSTESIISGLQQQTNYDLNGHTISTTSWETHLAPTAPPSGLTSAADAIKSQDFKDTAGHSVTAEGFSIQDLVLGTSTEQPVQQSDMTMVGSHIDPWPTSNNNHSIDFQTAEVAYYSPITQHSVSHPQLQLPDQPAHPLLLTSSGPTSTGSLQEVLSDGTDTGSEISSDINSSPERNASIPFQNILRYHSAAESSVSTSVFPRTSSRVLRASQHPKKWTGAATNAGSLFPGTPKTGMTAFVVRASSNSTQIPGTSSSPLAVASGPAKGSSMTTLAKNVTNKAASGPKRTPGAVHTAFPFTPTYMYARTGHTTSTHTAMQGNMGTASGLLSTTYLPRKPQAMHTGLPNPTNPEMPRASTPRPLTVTAALTSVTASVKATRLPPLRAENTDAALPAASGAVVTTGKMASNLECQMSSKLLVKTVLFLTQRRVQISESLKFSIAKGLTQALRKAFHQSDVSAHVDILEYSHNVTVGYYATKGRLVYLPAVVIEMLGVYGVSNVTADLKQHTSHLQSVAVLASPWNPQPAGYFQLKTVLQFVSQADNIQSCKFAQTMEQRLQKAFQDAERKVLNTKSNLTIQVGRKVLQSVNAFLFGTLGKNMLSHSNWVCFLFVLALEYPNLDISETTRDYWVITVLQGVDNSLVGLHNQSFARVMEQRLAQLFMMSQQQGRRFKRATTLGSYTVQMVKMQRVPGPKDPAELTYYTLYNGKPLLGTAAAKILSTIDSQRMALTLHHVVLLQADPVVKNPPNNLWIIAAVLAPIAVVTVIIIIITAVLCRKNKNDFKPDTMINLPQRAKPVQGFDYAKQHLGQQGADEEVIPVTQETVVLPLPIRDAPQERDVAQDGSTIKTAKSTETRKSRSPSENGSVISNESGKPSSGRRSPQNVMAQQKVTKEEARKRNVPASDEEEGAVLFDNSSKVAAEPFDTSSGSVQLIAIKPTALPMVPPTSDRSQESSAALNGEVNKALKQKSDIEHYRNKLRLKAKRKGYYDFPAVETSKGLTERKKMYEKAPKEMEHVLDPDSELCAPFTESKNRQQMKNSVYRSRQSLNSPSPGETEMDLLVTRERPRRGIRNSGYDTEPEIIEETNIDRVHEPRGYSRSRQVKGHSETSTLSSQPSIDEVRQQMHMLLEEAFSLASAGHAGQSRHQEAYGSAQHLPYSEVVTSAPGTMTRPRAGVQWVPTYRPEMYQYSLPRPAYRFSQLPEMVMGSPPPPVPPRTGPVAVASLRRSTSDIGSKTRMSESAGPEPAQLHDSASFTQMSRGPVSVAQLDQSALNYSGNTVPAVFAIPAANRPGFTGYFIPTPPSSYRNQAWMSYAGENELPSQWADSVPLPGYIEAYPRSRYPQSSPSRLPRQYSQPANLHPSLEQAPAPSTAASQQSLAENDPSDAPLTNISTAALVKAIREEVAKLAKKQTDMFEFQV</sequence>
<dbReference type="PANTHER" id="PTHR21590:SF3">
    <property type="entry name" value="UPF0606 PROTEIN KIAA1549L"/>
    <property type="match status" value="1"/>
</dbReference>
<dbReference type="EMBL" id="ADFV01113306">
    <property type="status" value="NOT_ANNOTATED_CDS"/>
    <property type="molecule type" value="Genomic_DNA"/>
</dbReference>
<dbReference type="HOGENOM" id="CLU_002284_1_0_1"/>
<keyword evidence="2" id="KW-1133">Transmembrane helix</keyword>
<feature type="region of interest" description="Disordered" evidence="1">
    <location>
        <begin position="552"/>
        <end position="586"/>
    </location>
</feature>
<keyword evidence="4" id="KW-1185">Reference proteome</keyword>
<dbReference type="EMBL" id="ADFV01113307">
    <property type="status" value="NOT_ANNOTATED_CDS"/>
    <property type="molecule type" value="Genomic_DNA"/>
</dbReference>
<evidence type="ECO:0000313" key="4">
    <source>
        <dbReference type="Proteomes" id="UP000001073"/>
    </source>
</evidence>
<feature type="region of interest" description="Disordered" evidence="1">
    <location>
        <begin position="214"/>
        <end position="243"/>
    </location>
</feature>
<feature type="compositionally biased region" description="Polar residues" evidence="1">
    <location>
        <begin position="568"/>
        <end position="586"/>
    </location>
</feature>
<reference evidence="3" key="3">
    <citation type="submission" date="2025-09" db="UniProtKB">
        <authorList>
            <consortium name="Ensembl"/>
        </authorList>
    </citation>
    <scope>IDENTIFICATION</scope>
</reference>
<feature type="compositionally biased region" description="Polar residues" evidence="1">
    <location>
        <begin position="1269"/>
        <end position="1298"/>
    </location>
</feature>
<dbReference type="Pfam" id="PF12877">
    <property type="entry name" value="KIAA1549"/>
    <property type="match status" value="1"/>
</dbReference>
<dbReference type="GeneTree" id="ENSGT00530000063472"/>
<evidence type="ECO:0000256" key="2">
    <source>
        <dbReference type="SAM" id="Phobius"/>
    </source>
</evidence>
<feature type="compositionally biased region" description="Low complexity" evidence="1">
    <location>
        <begin position="552"/>
        <end position="561"/>
    </location>
</feature>
<feature type="transmembrane region" description="Helical" evidence="2">
    <location>
        <begin position="1159"/>
        <end position="1183"/>
    </location>
</feature>
<feature type="region of interest" description="Disordered" evidence="1">
    <location>
        <begin position="1237"/>
        <end position="1317"/>
    </location>
</feature>
<dbReference type="InParanoid" id="M3ZB45"/>
<dbReference type="InterPro" id="IPR024606">
    <property type="entry name" value="KIAA1549"/>
</dbReference>
<feature type="region of interest" description="Disordered" evidence="1">
    <location>
        <begin position="1"/>
        <end position="70"/>
    </location>
</feature>
<feature type="region of interest" description="Disordered" evidence="1">
    <location>
        <begin position="1748"/>
        <end position="1798"/>
    </location>
</feature>
<name>M3ZB45_NOMLE</name>
<dbReference type="EMBL" id="ADFV01113308">
    <property type="status" value="NOT_ANNOTATED_CDS"/>
    <property type="molecule type" value="Genomic_DNA"/>
</dbReference>
<dbReference type="EMBL" id="ADFV01113304">
    <property type="status" value="NOT_ANNOTATED_CDS"/>
    <property type="molecule type" value="Genomic_DNA"/>
</dbReference>
<dbReference type="EMBL" id="ADFV01113302">
    <property type="status" value="NOT_ANNOTATED_CDS"/>
    <property type="molecule type" value="Genomic_DNA"/>
</dbReference>
<feature type="compositionally biased region" description="Low complexity" evidence="1">
    <location>
        <begin position="1774"/>
        <end position="1788"/>
    </location>
</feature>
<feature type="compositionally biased region" description="Polar residues" evidence="1">
    <location>
        <begin position="1"/>
        <end position="10"/>
    </location>
</feature>
<dbReference type="EMBL" id="ADFV01113301">
    <property type="status" value="NOT_ANNOTATED_CDS"/>
    <property type="molecule type" value="Genomic_DNA"/>
</dbReference>
<accession>M3ZB45</accession>
<dbReference type="EMBL" id="ADFV01113305">
    <property type="status" value="NOT_ANNOTATED_CDS"/>
    <property type="molecule type" value="Genomic_DNA"/>
</dbReference>